<dbReference type="RefSeq" id="WP_167703167.1">
    <property type="nucleotide sequence ID" value="NZ_CP118168.1"/>
</dbReference>
<gene>
    <name evidence="5" type="ORF">HCT46_02070</name>
</gene>
<organism evidence="5 6">
    <name type="scientific">Entomospira nematocerorum</name>
    <dbReference type="NCBI Taxonomy" id="2719987"/>
    <lineage>
        <taxon>Bacteria</taxon>
        <taxon>Pseudomonadati</taxon>
        <taxon>Spirochaetota</taxon>
        <taxon>Spirochaetia</taxon>
        <taxon>Spirochaetales</taxon>
        <taxon>Spirochaetaceae</taxon>
        <taxon>Entomospira</taxon>
    </lineage>
</organism>
<name>A0A968KTZ6_9SPIO</name>
<evidence type="ECO:0000256" key="2">
    <source>
        <dbReference type="ARBA" id="ARBA00022803"/>
    </source>
</evidence>
<sequence length="664" mass="75968">MRNNLVHLTRNLLGLLLLSLCPLPLFAQNVNTTHPAITLYNAGIVAMEQQEFFEAITLFRRALNENPNYAQARLKISEVYFFLGEYHEAITNLNLYDQLANDIHARTLRARAHTGLGQSQQARIIFQEVLTQEPNNVDARFGLAEVNLLEGRSDHAITMIEQMLKERPQNRRALLSLTLIFDDLGQFKRSTPYIKQAIFYFPQDPLVRFHAGLHYEKQRMWKEALQEYNAVYRINPNFRGLAQRRSQALMGLTQYAEAVNVLEELIKGRDREDTTVWALLAEALERKGDLNKAFQAYIELMTLQPSHEMHRLTAEDFVLRNFAIGTKERETFALQRLEQARQLYRNLDNTRALQSYRRTLILNPHHAMARYEMGRLLAQQGFPLSFIDQLRLLKQENLATEEMLTVLAREERRNHPNPAHTFGLAHMPIGRPMHILVTRIQGQSSMQHYGVENLLQQVFTDKMRFNTRFTVTDAGASQNESEAWHTAYNQSMDYSIVLRFIERDRRLFAQADLYIVSTGTLIQSFSVTRTGNTRVEDASNALIEMIDATIPIRAQIIRREGNRALISIGSLHGVSNNDVFIVVSKGNSRLISGTPYFEIINSSELGRLVIDNIGEFSSAGVVSATSRPDVITMEDEVFLIRDPLTLPESSSPILGIPEGFFLLH</sequence>
<dbReference type="PANTHER" id="PTHR44858:SF1">
    <property type="entry name" value="UDP-N-ACETYLGLUCOSAMINE--PEPTIDE N-ACETYLGLUCOSAMINYLTRANSFERASE SPINDLY-RELATED"/>
    <property type="match status" value="1"/>
</dbReference>
<dbReference type="AlphaFoldDB" id="A0A968KTZ6"/>
<feature type="repeat" description="TPR" evidence="3">
    <location>
        <begin position="205"/>
        <end position="238"/>
    </location>
</feature>
<dbReference type="SUPFAM" id="SSF48452">
    <property type="entry name" value="TPR-like"/>
    <property type="match status" value="2"/>
</dbReference>
<evidence type="ECO:0000313" key="5">
    <source>
        <dbReference type="EMBL" id="NIZ46714.1"/>
    </source>
</evidence>
<dbReference type="SMART" id="SM00028">
    <property type="entry name" value="TPR"/>
    <property type="match status" value="7"/>
</dbReference>
<dbReference type="InterPro" id="IPR019734">
    <property type="entry name" value="TPR_rpt"/>
</dbReference>
<dbReference type="InterPro" id="IPR050498">
    <property type="entry name" value="Ycf3"/>
</dbReference>
<dbReference type="InterPro" id="IPR011990">
    <property type="entry name" value="TPR-like_helical_dom_sf"/>
</dbReference>
<feature type="repeat" description="TPR" evidence="3">
    <location>
        <begin position="36"/>
        <end position="69"/>
    </location>
</feature>
<dbReference type="Gene3D" id="1.25.40.10">
    <property type="entry name" value="Tetratricopeptide repeat domain"/>
    <property type="match status" value="3"/>
</dbReference>
<accession>A0A968KTZ6</accession>
<evidence type="ECO:0000256" key="4">
    <source>
        <dbReference type="SAM" id="SignalP"/>
    </source>
</evidence>
<dbReference type="EMBL" id="JAATLK010000001">
    <property type="protein sequence ID" value="NIZ46714.1"/>
    <property type="molecule type" value="Genomic_DNA"/>
</dbReference>
<evidence type="ECO:0000313" key="6">
    <source>
        <dbReference type="Proteomes" id="UP000752013"/>
    </source>
</evidence>
<proteinExistence type="predicted"/>
<feature type="signal peptide" evidence="4">
    <location>
        <begin position="1"/>
        <end position="27"/>
    </location>
</feature>
<reference evidence="5" key="1">
    <citation type="submission" date="2020-03" db="EMBL/GenBank/DDBJ databases">
        <title>Spirochaetal bacteria isolated from arthropods constitute a novel genus Entomospira genus novum within the order Spirochaetales.</title>
        <authorList>
            <person name="Grana-Miraglia L."/>
            <person name="Sikutova S."/>
            <person name="Fingerle V."/>
            <person name="Sing A."/>
            <person name="Castillo-Ramirez S."/>
            <person name="Margos G."/>
            <person name="Rudolf I."/>
        </authorList>
    </citation>
    <scope>NUCLEOTIDE SEQUENCE</scope>
    <source>
        <strain evidence="5">BR208</strain>
    </source>
</reference>
<feature type="chain" id="PRO_5037812707" evidence="4">
    <location>
        <begin position="28"/>
        <end position="664"/>
    </location>
</feature>
<protein>
    <submittedName>
        <fullName evidence="5">Tetratricopeptide repeat protein</fullName>
    </submittedName>
</protein>
<dbReference type="Pfam" id="PF14559">
    <property type="entry name" value="TPR_19"/>
    <property type="match status" value="2"/>
</dbReference>
<dbReference type="PROSITE" id="PS50005">
    <property type="entry name" value="TPR"/>
    <property type="match status" value="3"/>
</dbReference>
<keyword evidence="6" id="KW-1185">Reference proteome</keyword>
<keyword evidence="2 3" id="KW-0802">TPR repeat</keyword>
<dbReference type="Pfam" id="PF13432">
    <property type="entry name" value="TPR_16"/>
    <property type="match status" value="3"/>
</dbReference>
<comment type="caution">
    <text evidence="5">The sequence shown here is derived from an EMBL/GenBank/DDBJ whole genome shotgun (WGS) entry which is preliminary data.</text>
</comment>
<feature type="repeat" description="TPR" evidence="3">
    <location>
        <begin position="274"/>
        <end position="307"/>
    </location>
</feature>
<dbReference type="Proteomes" id="UP000752013">
    <property type="component" value="Unassembled WGS sequence"/>
</dbReference>
<evidence type="ECO:0000256" key="3">
    <source>
        <dbReference type="PROSITE-ProRule" id="PRU00339"/>
    </source>
</evidence>
<keyword evidence="4" id="KW-0732">Signal</keyword>
<keyword evidence="1" id="KW-0677">Repeat</keyword>
<dbReference type="PANTHER" id="PTHR44858">
    <property type="entry name" value="TETRATRICOPEPTIDE REPEAT PROTEIN 6"/>
    <property type="match status" value="1"/>
</dbReference>
<evidence type="ECO:0000256" key="1">
    <source>
        <dbReference type="ARBA" id="ARBA00022737"/>
    </source>
</evidence>